<proteinExistence type="predicted"/>
<accession>A0A9P4TQW1</accession>
<evidence type="ECO:0000313" key="3">
    <source>
        <dbReference type="Proteomes" id="UP000800093"/>
    </source>
</evidence>
<dbReference type="Proteomes" id="UP000800093">
    <property type="component" value="Unassembled WGS sequence"/>
</dbReference>
<feature type="region of interest" description="Disordered" evidence="1">
    <location>
        <begin position="121"/>
        <end position="156"/>
    </location>
</feature>
<sequence length="244" mass="27244">MDEHMINSLMSTVDLISSTLDAAPHSWRDQLHIIRNITASLDITDSTPDEARKRWQFPLINVFQRVAFADADNGGVGDIADWCLRQALALLQLYPDDVGILMLVGKNWLLRAQKSLAKIHQAERTSSSSGSGHGSQEYPLSRSEEEQQAFRAEREAEDRLHTADYVEARGILLPATEYLKRAVNTAQAQNKIHGDLLSTAAEAYMSLGNVSSARANEQYFRQALEYLRSASLITDYTLPSPLQQ</sequence>
<keyword evidence="3" id="KW-1185">Reference proteome</keyword>
<dbReference type="OrthoDB" id="5366687at2759"/>
<evidence type="ECO:0000313" key="2">
    <source>
        <dbReference type="EMBL" id="KAF2270382.1"/>
    </source>
</evidence>
<protein>
    <submittedName>
        <fullName evidence="2">Uncharacterized protein</fullName>
    </submittedName>
</protein>
<reference evidence="3" key="1">
    <citation type="journal article" date="2020" name="Stud. Mycol.">
        <title>101 Dothideomycetes genomes: A test case for predicting lifestyles and emergence of pathogens.</title>
        <authorList>
            <person name="Haridas S."/>
            <person name="Albert R."/>
            <person name="Binder M."/>
            <person name="Bloem J."/>
            <person name="LaButti K."/>
            <person name="Salamov A."/>
            <person name="Andreopoulos B."/>
            <person name="Baker S."/>
            <person name="Barry K."/>
            <person name="Bills G."/>
            <person name="Bluhm B."/>
            <person name="Cannon C."/>
            <person name="Castanera R."/>
            <person name="Culley D."/>
            <person name="Daum C."/>
            <person name="Ezra D."/>
            <person name="Gonzalez J."/>
            <person name="Henrissat B."/>
            <person name="Kuo A."/>
            <person name="Liang C."/>
            <person name="Lipzen A."/>
            <person name="Lutzoni F."/>
            <person name="Magnuson J."/>
            <person name="Mondo S."/>
            <person name="Nolan M."/>
            <person name="Ohm R."/>
            <person name="Pangilinan J."/>
            <person name="Park H.-J."/>
            <person name="Ramirez L."/>
            <person name="Alfaro M."/>
            <person name="Sun H."/>
            <person name="Tritt A."/>
            <person name="Yoshinaga Y."/>
            <person name="Zwiers L.-H."/>
            <person name="Turgeon B."/>
            <person name="Goodwin S."/>
            <person name="Spatafora J."/>
            <person name="Crous P."/>
            <person name="Grigoriev I."/>
        </authorList>
    </citation>
    <scope>NUCLEOTIDE SEQUENCE [LARGE SCALE GENOMIC DNA]</scope>
    <source>
        <strain evidence="3">CBS 304.66</strain>
    </source>
</reference>
<comment type="caution">
    <text evidence="2">The sequence shown here is derived from an EMBL/GenBank/DDBJ whole genome shotgun (WGS) entry which is preliminary data.</text>
</comment>
<dbReference type="AlphaFoldDB" id="A0A9P4TQW1"/>
<evidence type="ECO:0000256" key="1">
    <source>
        <dbReference type="SAM" id="MobiDB-lite"/>
    </source>
</evidence>
<name>A0A9P4TQW1_9PLEO</name>
<gene>
    <name evidence="2" type="ORF">CC78DRAFT_573656</name>
</gene>
<dbReference type="EMBL" id="ML986579">
    <property type="protein sequence ID" value="KAF2270382.1"/>
    <property type="molecule type" value="Genomic_DNA"/>
</dbReference>
<organism evidence="2 3">
    <name type="scientific">Lojkania enalia</name>
    <dbReference type="NCBI Taxonomy" id="147567"/>
    <lineage>
        <taxon>Eukaryota</taxon>
        <taxon>Fungi</taxon>
        <taxon>Dikarya</taxon>
        <taxon>Ascomycota</taxon>
        <taxon>Pezizomycotina</taxon>
        <taxon>Dothideomycetes</taxon>
        <taxon>Pleosporomycetidae</taxon>
        <taxon>Pleosporales</taxon>
        <taxon>Pleosporales incertae sedis</taxon>
        <taxon>Lojkania</taxon>
    </lineage>
</organism>